<keyword evidence="2" id="KW-1185">Reference proteome</keyword>
<sequence>MTLTIPTAIECQAELTGTVTCDGDPVENAMVNFSSNPDIVTFLPNPATTDASGNFTTTAMVPAGTDPTAVTITAVTIVNAVEATTSEDSTVSCPGEECPCKVRIGTQDSDTTAMITTSDGPSTIEGQINISAVECFTAATMCNPAVDNFQVAFSRQGTTINFVMGRRTSLSCTNGTQTTIEGTAKAAGNVYPPNTTFMVKIDLMISGPTATWTVMATDGGSNTFSTTFMDDVTPETFIGDCSSTP</sequence>
<evidence type="ECO:0000313" key="2">
    <source>
        <dbReference type="Proteomes" id="UP000035996"/>
    </source>
</evidence>
<name>A0A0J6CNA1_9BACL</name>
<protein>
    <recommendedName>
        <fullName evidence="3">Big-1 domain-containing protein</fullName>
    </recommendedName>
</protein>
<comment type="caution">
    <text evidence="1">The sequence shown here is derived from an EMBL/GenBank/DDBJ whole genome shotgun (WGS) entry which is preliminary data.</text>
</comment>
<evidence type="ECO:0000313" key="1">
    <source>
        <dbReference type="EMBL" id="KMM37706.1"/>
    </source>
</evidence>
<dbReference type="STRING" id="157733.AB986_14445"/>
<proteinExistence type="predicted"/>
<dbReference type="SUPFAM" id="SSF49373">
    <property type="entry name" value="Invasin/intimin cell-adhesion fragments"/>
    <property type="match status" value="1"/>
</dbReference>
<evidence type="ECO:0008006" key="3">
    <source>
        <dbReference type="Google" id="ProtNLM"/>
    </source>
</evidence>
<organism evidence="1 2">
    <name type="scientific">Guptibacillus hwajinpoensis</name>
    <dbReference type="NCBI Taxonomy" id="208199"/>
    <lineage>
        <taxon>Bacteria</taxon>
        <taxon>Bacillati</taxon>
        <taxon>Bacillota</taxon>
        <taxon>Bacilli</taxon>
        <taxon>Bacillales</taxon>
        <taxon>Guptibacillaceae</taxon>
        <taxon>Guptibacillus</taxon>
    </lineage>
</organism>
<dbReference type="AlphaFoldDB" id="A0A0J6CNA1"/>
<dbReference type="InterPro" id="IPR008964">
    <property type="entry name" value="Invasin/intimin_cell_adhesion"/>
</dbReference>
<dbReference type="Proteomes" id="UP000035996">
    <property type="component" value="Unassembled WGS sequence"/>
</dbReference>
<accession>A0A0J6CNA1</accession>
<reference evidence="1" key="1">
    <citation type="submission" date="2015-06" db="EMBL/GenBank/DDBJ databases">
        <authorList>
            <person name="Liu B."/>
            <person name="Wang J."/>
            <person name="Zhu Y."/>
            <person name="Liu G."/>
            <person name="Chen Q."/>
            <person name="Zheng C."/>
            <person name="Che J."/>
            <person name="Ge C."/>
            <person name="Shi H."/>
            <person name="Pan Z."/>
            <person name="Liu X."/>
        </authorList>
    </citation>
    <scope>NUCLEOTIDE SEQUENCE [LARGE SCALE GENOMIC DNA]</scope>
    <source>
        <strain evidence="1">DSM 16346</strain>
    </source>
</reference>
<dbReference type="EMBL" id="LELK01000004">
    <property type="protein sequence ID" value="KMM37706.1"/>
    <property type="molecule type" value="Genomic_DNA"/>
</dbReference>
<gene>
    <name evidence="1" type="ORF">AB986_14445</name>
</gene>